<evidence type="ECO:0000256" key="1">
    <source>
        <dbReference type="ARBA" id="ARBA00008061"/>
    </source>
</evidence>
<dbReference type="InterPro" id="IPR017853">
    <property type="entry name" value="GH"/>
</dbReference>
<dbReference type="EMBL" id="DVFZ01000101">
    <property type="protein sequence ID" value="HIQ83529.1"/>
    <property type="molecule type" value="Genomic_DNA"/>
</dbReference>
<dbReference type="GO" id="GO:0004553">
    <property type="term" value="F:hydrolase activity, hydrolyzing O-glycosyl compounds"/>
    <property type="evidence" value="ECO:0007669"/>
    <property type="project" value="InterPro"/>
</dbReference>
<comment type="similarity">
    <text evidence="1">Belongs to the glycosyl hydrolase 13 family.</text>
</comment>
<dbReference type="Proteomes" id="UP000824260">
    <property type="component" value="Unassembled WGS sequence"/>
</dbReference>
<reference evidence="5" key="1">
    <citation type="submission" date="2020-10" db="EMBL/GenBank/DDBJ databases">
        <authorList>
            <person name="Gilroy R."/>
        </authorList>
    </citation>
    <scope>NUCLEOTIDE SEQUENCE</scope>
    <source>
        <strain evidence="5">ChiSjej6B24-2974</strain>
    </source>
</reference>
<dbReference type="PANTHER" id="PTHR10357:SF210">
    <property type="entry name" value="MALTODEXTRIN GLUCOSIDASE"/>
    <property type="match status" value="1"/>
</dbReference>
<feature type="domain" description="Glycosyl hydrolase family 13 catalytic" evidence="4">
    <location>
        <begin position="137"/>
        <end position="492"/>
    </location>
</feature>
<evidence type="ECO:0000313" key="6">
    <source>
        <dbReference type="Proteomes" id="UP000824260"/>
    </source>
</evidence>
<dbReference type="InterPro" id="IPR006047">
    <property type="entry name" value="GH13_cat_dom"/>
</dbReference>
<gene>
    <name evidence="5" type="ORF">IAA52_10565</name>
</gene>
<sequence length="567" mass="65371">MRKDAIVHLPMSEYCHAVSEKRIVFRLRAARGDLAACTLYYGDTACRKTPIDFFPAPMYIVQQDEWHDWWEVEVDSPFHRLHYYFELSDGVEKCLFYGDIFTDHLVDDRSEYFKLPFDHRADRAVVPAWTRDAVVYNIFPDSFATGRRFISGAPTRVHSCEGLRGGTLRGVLENLDYLAELGVNCLYLNPIFAAGAYHKYDTLDYFHVDPALGTDDDLRALVEECHARDLRVMLDGVFNHCSWRFFAFEDVARRGASSPYRDWFYHLELPIVRPESGEPIPNYECFGYERTMPKFDTANAQVRDYLCRVGEHWVRAFDIDGWRLDVANEIDDGFWREFRRRVKALKPDCLLVGEVWETARHWLSGDMFDSTMNYDFRKHARRFFAEESIDARAFAGRCGDMLMRYRRQMIPAQLNLLDSHDVSRFLSLCGGDLRRYRLAALFQLTFPGMPSIFYGDELGVMGVCEDEYRREMPWADGDAALHEFFRRAIALRRAHAALRSDAFRVLRAEAGERLLIYAREAAGERLTVAINAGEQSVCLPQAPADVLWAEGLEGASLGAYSFAVCAD</sequence>
<dbReference type="Gene3D" id="3.20.20.80">
    <property type="entry name" value="Glycosidases"/>
    <property type="match status" value="1"/>
</dbReference>
<dbReference type="Pfam" id="PF02903">
    <property type="entry name" value="Alpha-amylase_N"/>
    <property type="match status" value="1"/>
</dbReference>
<dbReference type="CDD" id="cd11338">
    <property type="entry name" value="AmyAc_CMD"/>
    <property type="match status" value="1"/>
</dbReference>
<name>A0A9D0ZNJ8_9FIRM</name>
<evidence type="ECO:0000313" key="5">
    <source>
        <dbReference type="EMBL" id="HIQ83529.1"/>
    </source>
</evidence>
<evidence type="ECO:0000256" key="3">
    <source>
        <dbReference type="ARBA" id="ARBA00023295"/>
    </source>
</evidence>
<dbReference type="Gene3D" id="3.90.400.10">
    <property type="entry name" value="Oligo-1,6-glucosidase, Domain 2"/>
    <property type="match status" value="1"/>
</dbReference>
<evidence type="ECO:0000259" key="4">
    <source>
        <dbReference type="SMART" id="SM00642"/>
    </source>
</evidence>
<reference evidence="5" key="2">
    <citation type="journal article" date="2021" name="PeerJ">
        <title>Extensive microbial diversity within the chicken gut microbiome revealed by metagenomics and culture.</title>
        <authorList>
            <person name="Gilroy R."/>
            <person name="Ravi A."/>
            <person name="Getino M."/>
            <person name="Pursley I."/>
            <person name="Horton D.L."/>
            <person name="Alikhan N.F."/>
            <person name="Baker D."/>
            <person name="Gharbi K."/>
            <person name="Hall N."/>
            <person name="Watson M."/>
            <person name="Adriaenssens E.M."/>
            <person name="Foster-Nyarko E."/>
            <person name="Jarju S."/>
            <person name="Secka A."/>
            <person name="Antonio M."/>
            <person name="Oren A."/>
            <person name="Chaudhuri R.R."/>
            <person name="La Ragione R."/>
            <person name="Hildebrand F."/>
            <person name="Pallen M.J."/>
        </authorList>
    </citation>
    <scope>NUCLEOTIDE SEQUENCE</scope>
    <source>
        <strain evidence="5">ChiSjej6B24-2974</strain>
    </source>
</reference>
<dbReference type="SUPFAM" id="SSF51445">
    <property type="entry name" value="(Trans)glycosidases"/>
    <property type="match status" value="1"/>
</dbReference>
<dbReference type="PANTHER" id="PTHR10357">
    <property type="entry name" value="ALPHA-AMYLASE FAMILY MEMBER"/>
    <property type="match status" value="1"/>
</dbReference>
<accession>A0A9D0ZNJ8</accession>
<protein>
    <submittedName>
        <fullName evidence="5">Alpha amylase N-terminal ig-like domain-containing protein</fullName>
    </submittedName>
</protein>
<keyword evidence="3" id="KW-0326">Glycosidase</keyword>
<dbReference type="CDD" id="cd02857">
    <property type="entry name" value="E_set_CDase_PDE_N"/>
    <property type="match status" value="1"/>
</dbReference>
<comment type="caution">
    <text evidence="5">The sequence shown here is derived from an EMBL/GenBank/DDBJ whole genome shotgun (WGS) entry which is preliminary data.</text>
</comment>
<dbReference type="InterPro" id="IPR013783">
    <property type="entry name" value="Ig-like_fold"/>
</dbReference>
<dbReference type="InterPro" id="IPR045857">
    <property type="entry name" value="O16G_dom_2"/>
</dbReference>
<dbReference type="GO" id="GO:0005975">
    <property type="term" value="P:carbohydrate metabolic process"/>
    <property type="evidence" value="ECO:0007669"/>
    <property type="project" value="InterPro"/>
</dbReference>
<dbReference type="Gene3D" id="2.60.40.10">
    <property type="entry name" value="Immunoglobulins"/>
    <property type="match status" value="1"/>
</dbReference>
<dbReference type="InterPro" id="IPR004185">
    <property type="entry name" value="Glyco_hydro_13_lg-like_dom"/>
</dbReference>
<proteinExistence type="inferred from homology"/>
<keyword evidence="2" id="KW-0378">Hydrolase</keyword>
<dbReference type="Pfam" id="PF00128">
    <property type="entry name" value="Alpha-amylase"/>
    <property type="match status" value="1"/>
</dbReference>
<dbReference type="InterPro" id="IPR013780">
    <property type="entry name" value="Glyco_hydro_b"/>
</dbReference>
<evidence type="ECO:0000256" key="2">
    <source>
        <dbReference type="ARBA" id="ARBA00022801"/>
    </source>
</evidence>
<dbReference type="Gene3D" id="2.60.40.1180">
    <property type="entry name" value="Golgi alpha-mannosidase II"/>
    <property type="match status" value="1"/>
</dbReference>
<dbReference type="AlphaFoldDB" id="A0A9D0ZNJ8"/>
<organism evidence="5 6">
    <name type="scientific">Candidatus Pullichristensenella stercorigallinarum</name>
    <dbReference type="NCBI Taxonomy" id="2840909"/>
    <lineage>
        <taxon>Bacteria</taxon>
        <taxon>Bacillati</taxon>
        <taxon>Bacillota</taxon>
        <taxon>Clostridia</taxon>
        <taxon>Candidatus Pullichristensenella</taxon>
    </lineage>
</organism>
<dbReference type="SMART" id="SM00642">
    <property type="entry name" value="Aamy"/>
    <property type="match status" value="1"/>
</dbReference>